<dbReference type="RefSeq" id="WP_032754637.1">
    <property type="nucleotide sequence ID" value="NZ_BMUG01000005.1"/>
</dbReference>
<dbReference type="Proteomes" id="UP000498740">
    <property type="component" value="Unassembled WGS sequence"/>
</dbReference>
<name>A0A7J0D491_STRMI</name>
<accession>A0A7J0D491</accession>
<sequence>MTFPTITIYSRDVRKLREFIKRPNGSMIGEDLTVDAVEGDGLMFKLRPRWMCEPARVKEAERMRYLVLSRAYRALRDLGDDEGAALLNEIANKEWTV</sequence>
<proteinExistence type="predicted"/>
<comment type="caution">
    <text evidence="1">The sequence shown here is derived from an EMBL/GenBank/DDBJ whole genome shotgun (WGS) entry which is preliminary data.</text>
</comment>
<evidence type="ECO:0000313" key="1">
    <source>
        <dbReference type="EMBL" id="GFN09542.1"/>
    </source>
</evidence>
<reference evidence="1 2" key="1">
    <citation type="submission" date="2020-05" db="EMBL/GenBank/DDBJ databases">
        <title>Whole genome shotgun sequence of Streptomyces microflavus NBRC 13062.</title>
        <authorList>
            <person name="Komaki H."/>
            <person name="Tamura T."/>
        </authorList>
    </citation>
    <scope>NUCLEOTIDE SEQUENCE [LARGE SCALE GENOMIC DNA]</scope>
    <source>
        <strain evidence="1 2">NBRC 13062</strain>
    </source>
</reference>
<protein>
    <submittedName>
        <fullName evidence="1">Uncharacterized protein</fullName>
    </submittedName>
</protein>
<gene>
    <name evidence="1" type="ORF">Smic_80980</name>
</gene>
<organism evidence="1 2">
    <name type="scientific">Streptomyces microflavus</name>
    <name type="common">Streptomyces lipmanii</name>
    <dbReference type="NCBI Taxonomy" id="1919"/>
    <lineage>
        <taxon>Bacteria</taxon>
        <taxon>Bacillati</taxon>
        <taxon>Actinomycetota</taxon>
        <taxon>Actinomycetes</taxon>
        <taxon>Kitasatosporales</taxon>
        <taxon>Streptomycetaceae</taxon>
        <taxon>Streptomyces</taxon>
    </lineage>
</organism>
<evidence type="ECO:0000313" key="2">
    <source>
        <dbReference type="Proteomes" id="UP000498740"/>
    </source>
</evidence>
<dbReference type="AlphaFoldDB" id="A0A7J0D491"/>
<dbReference type="EMBL" id="BLWD01000002">
    <property type="protein sequence ID" value="GFN09542.1"/>
    <property type="molecule type" value="Genomic_DNA"/>
</dbReference>